<sequence length="294" mass="33245">MKKMLGLMMAMLFIFSLSDGFASTFETDDETIIYYEVKGSGDPIVFVHGWTMSSKFWQKQVDELSKNYQVVTMDLRGHGNSAKTLEGHTVPQYARDVYDLIRHLKLRRVTLVGWSLAGPVVLSCYEQFKNHRIKALGLVDMTPFPFSPEGWNSHGLKNYNYAGMNATFLKLEENRRGVANGFVNKMFHNGVAPPEDLEWMVTEHLKTPTSVSIAAYADYLMRDYTGILSKIKLPVIVFSANSGVFQKSIQMGKWVSSQIPNATFVPVENAGHLLFYEQAEKFNGALDQFLKSIN</sequence>
<dbReference type="Gene3D" id="3.40.50.1820">
    <property type="entry name" value="alpha/beta hydrolase"/>
    <property type="match status" value="1"/>
</dbReference>
<dbReference type="GO" id="GO:0016020">
    <property type="term" value="C:membrane"/>
    <property type="evidence" value="ECO:0007669"/>
    <property type="project" value="TreeGrafter"/>
</dbReference>
<keyword evidence="1 4" id="KW-0378">Hydrolase</keyword>
<feature type="signal peptide" evidence="2">
    <location>
        <begin position="1"/>
        <end position="22"/>
    </location>
</feature>
<dbReference type="PANTHER" id="PTHR43798">
    <property type="entry name" value="MONOACYLGLYCEROL LIPASE"/>
    <property type="match status" value="1"/>
</dbReference>
<gene>
    <name evidence="4" type="ORF">DENIS_4559</name>
</gene>
<dbReference type="Proteomes" id="UP000288096">
    <property type="component" value="Unassembled WGS sequence"/>
</dbReference>
<dbReference type="InterPro" id="IPR050266">
    <property type="entry name" value="AB_hydrolase_sf"/>
</dbReference>
<dbReference type="GO" id="GO:0016787">
    <property type="term" value="F:hydrolase activity"/>
    <property type="evidence" value="ECO:0007669"/>
    <property type="project" value="UniProtKB-KW"/>
</dbReference>
<protein>
    <submittedName>
        <fullName evidence="4">Alpha/beta hydrolase</fullName>
    </submittedName>
</protein>
<keyword evidence="2" id="KW-0732">Signal</keyword>
<organism evidence="4 5">
    <name type="scientific">Desulfonema ishimotonii</name>
    <dbReference type="NCBI Taxonomy" id="45657"/>
    <lineage>
        <taxon>Bacteria</taxon>
        <taxon>Pseudomonadati</taxon>
        <taxon>Thermodesulfobacteriota</taxon>
        <taxon>Desulfobacteria</taxon>
        <taxon>Desulfobacterales</taxon>
        <taxon>Desulfococcaceae</taxon>
        <taxon>Desulfonema</taxon>
    </lineage>
</organism>
<dbReference type="AlphaFoldDB" id="A0A401G305"/>
<reference evidence="5" key="2">
    <citation type="submission" date="2019-01" db="EMBL/GenBank/DDBJ databases">
        <title>Genome sequence of Desulfonema ishimotonii strain Tokyo 01.</title>
        <authorList>
            <person name="Fukui M."/>
        </authorList>
    </citation>
    <scope>NUCLEOTIDE SEQUENCE [LARGE SCALE GENOMIC DNA]</scope>
    <source>
        <strain evidence="5">Tokyo 01</strain>
    </source>
</reference>
<name>A0A401G305_9BACT</name>
<dbReference type="InterPro" id="IPR000073">
    <property type="entry name" value="AB_hydrolase_1"/>
</dbReference>
<evidence type="ECO:0000313" key="5">
    <source>
        <dbReference type="Proteomes" id="UP000288096"/>
    </source>
</evidence>
<feature type="domain" description="AB hydrolase-1" evidence="3">
    <location>
        <begin position="43"/>
        <end position="277"/>
    </location>
</feature>
<dbReference type="Pfam" id="PF00561">
    <property type="entry name" value="Abhydrolase_1"/>
    <property type="match status" value="1"/>
</dbReference>
<feature type="chain" id="PRO_5019447087" evidence="2">
    <location>
        <begin position="23"/>
        <end position="294"/>
    </location>
</feature>
<reference evidence="5" key="1">
    <citation type="submission" date="2017-11" db="EMBL/GenBank/DDBJ databases">
        <authorList>
            <person name="Watanabe M."/>
            <person name="Kojima H."/>
        </authorList>
    </citation>
    <scope>NUCLEOTIDE SEQUENCE [LARGE SCALE GENOMIC DNA]</scope>
    <source>
        <strain evidence="5">Tokyo 01</strain>
    </source>
</reference>
<proteinExistence type="predicted"/>
<keyword evidence="5" id="KW-1185">Reference proteome</keyword>
<dbReference type="SUPFAM" id="SSF53474">
    <property type="entry name" value="alpha/beta-Hydrolases"/>
    <property type="match status" value="1"/>
</dbReference>
<accession>A0A401G305</accession>
<dbReference type="InterPro" id="IPR029058">
    <property type="entry name" value="AB_hydrolase_fold"/>
</dbReference>
<evidence type="ECO:0000259" key="3">
    <source>
        <dbReference type="Pfam" id="PF00561"/>
    </source>
</evidence>
<dbReference type="RefSeq" id="WP_124330617.1">
    <property type="nucleotide sequence ID" value="NZ_BEXT01000001.1"/>
</dbReference>
<evidence type="ECO:0000256" key="1">
    <source>
        <dbReference type="ARBA" id="ARBA00022801"/>
    </source>
</evidence>
<evidence type="ECO:0000313" key="4">
    <source>
        <dbReference type="EMBL" id="GBC63561.1"/>
    </source>
</evidence>
<dbReference type="PANTHER" id="PTHR43798:SF31">
    <property type="entry name" value="AB HYDROLASE SUPERFAMILY PROTEIN YCLE"/>
    <property type="match status" value="1"/>
</dbReference>
<comment type="caution">
    <text evidence="4">The sequence shown here is derived from an EMBL/GenBank/DDBJ whole genome shotgun (WGS) entry which is preliminary data.</text>
</comment>
<dbReference type="EMBL" id="BEXT01000001">
    <property type="protein sequence ID" value="GBC63561.1"/>
    <property type="molecule type" value="Genomic_DNA"/>
</dbReference>
<evidence type="ECO:0000256" key="2">
    <source>
        <dbReference type="SAM" id="SignalP"/>
    </source>
</evidence>
<dbReference type="OrthoDB" id="9785408at2"/>